<feature type="region of interest" description="Disordered" evidence="1">
    <location>
        <begin position="1"/>
        <end position="231"/>
    </location>
</feature>
<name>A0A7J5DC26_9ACTN</name>
<dbReference type="InterPro" id="IPR015943">
    <property type="entry name" value="WD40/YVTN_repeat-like_dom_sf"/>
</dbReference>
<dbReference type="PANTHER" id="PTHR34512:SF30">
    <property type="entry name" value="OUTER MEMBRANE PROTEIN ASSEMBLY FACTOR BAMB"/>
    <property type="match status" value="1"/>
</dbReference>
<dbReference type="AlphaFoldDB" id="A0A7J5DC26"/>
<keyword evidence="5" id="KW-1185">Reference proteome</keyword>
<sequence>MSQPPPPPNEPPKGFGAPQDPSPSSGQNPGGDPEPGGSGAPRDPLAKDSGAPQDPPTQALTPQDPPTQALTPQDPPPQGFGAPETPAPQGSGTPEAPAPQAPAPQAPAPQGFGAPQGPPPGGFGAPQDPPSGGFGPPTPPPAAAGPGYGYPQTPPPAAGPGYGYPQTPPPASPQQPYGYPQTPPPGQPGYGYPGQPQAPYGATGQQPNPYGYPQPTMPMQPQAQQTGGGRKPNSQLLIIVAAVVAIALIVGGGVMYSQLSGEGGDKHDVGKSGGVTGGDDGGDKGDDKKGGGEEKAPADPKSSLLFQLPAPAVPKGLTSVNTVGSWLTDKVYAKTGNAEINGYDPNTGAKTWTVKLPGPVCQASRHTTDANRTAVVFEPAMPTKTQPSHGCTQVAAIDLDAGAKLWTRTVKSGDQQINLDNVTISGSTVAVGSTGGGGAFDISTGKALWAPKTSDSCYDSGYGGGEKLVAVRKCGEYGSTRQLHIQTIDPKTGTVVSEYKMTPGIEYASIVSTEPLVVAADVGDTAGDGSGISDFFSIDNKTGELRAKISAPGKTYAAKCDGITKIEFCKSLAVGNDKLYIPTEEHEGTTDYSRTNEIVAFDLATGKQTGQRADAGDGYDITPLRMDGTSILAYKRPPYDKGGQIVAIDGTSFKETTLMENPTTQSTHDAEMSMLPEYAEFLYGDGRLYMAQVYANKPTSATDKAYLAIAFGTK</sequence>
<protein>
    <submittedName>
        <fullName evidence="4">PQQ-binding-like beta-propeller repeat protein</fullName>
    </submittedName>
</protein>
<evidence type="ECO:0000313" key="5">
    <source>
        <dbReference type="Proteomes" id="UP000442990"/>
    </source>
</evidence>
<evidence type="ECO:0000313" key="4">
    <source>
        <dbReference type="EMBL" id="KAB1986374.1"/>
    </source>
</evidence>
<accession>A0A7J5DC26</accession>
<dbReference type="Proteomes" id="UP000442990">
    <property type="component" value="Unassembled WGS sequence"/>
</dbReference>
<evidence type="ECO:0000256" key="1">
    <source>
        <dbReference type="SAM" id="MobiDB-lite"/>
    </source>
</evidence>
<feature type="transmembrane region" description="Helical" evidence="2">
    <location>
        <begin position="236"/>
        <end position="256"/>
    </location>
</feature>
<dbReference type="InterPro" id="IPR011047">
    <property type="entry name" value="Quinoprotein_ADH-like_sf"/>
</dbReference>
<dbReference type="PANTHER" id="PTHR34512">
    <property type="entry name" value="CELL SURFACE PROTEIN"/>
    <property type="match status" value="1"/>
</dbReference>
<comment type="caution">
    <text evidence="4">The sequence shown here is derived from an EMBL/GenBank/DDBJ whole genome shotgun (WGS) entry which is preliminary data.</text>
</comment>
<keyword evidence="2" id="KW-0812">Transmembrane</keyword>
<feature type="compositionally biased region" description="Low complexity" evidence="1">
    <location>
        <begin position="193"/>
        <end position="209"/>
    </location>
</feature>
<dbReference type="RefSeq" id="WP_151471346.1">
    <property type="nucleotide sequence ID" value="NZ_WBKG01000020.1"/>
</dbReference>
<evidence type="ECO:0000256" key="2">
    <source>
        <dbReference type="SAM" id="Phobius"/>
    </source>
</evidence>
<dbReference type="EMBL" id="WBKG01000020">
    <property type="protein sequence ID" value="KAB1986374.1"/>
    <property type="molecule type" value="Genomic_DNA"/>
</dbReference>
<proteinExistence type="predicted"/>
<evidence type="ECO:0000259" key="3">
    <source>
        <dbReference type="Pfam" id="PF13360"/>
    </source>
</evidence>
<feature type="compositionally biased region" description="Pro residues" evidence="1">
    <location>
        <begin position="96"/>
        <end position="107"/>
    </location>
</feature>
<feature type="compositionally biased region" description="Pro residues" evidence="1">
    <location>
        <begin position="1"/>
        <end position="11"/>
    </location>
</feature>
<keyword evidence="2" id="KW-1133">Transmembrane helix</keyword>
<dbReference type="Pfam" id="PF13360">
    <property type="entry name" value="PQQ_2"/>
    <property type="match status" value="1"/>
</dbReference>
<feature type="compositionally biased region" description="Polar residues" evidence="1">
    <location>
        <begin position="56"/>
        <end position="71"/>
    </location>
</feature>
<gene>
    <name evidence="4" type="ORF">F8144_23615</name>
</gene>
<feature type="domain" description="Pyrrolo-quinoline quinone repeat" evidence="3">
    <location>
        <begin position="329"/>
        <end position="451"/>
    </location>
</feature>
<dbReference type="Gene3D" id="2.130.10.10">
    <property type="entry name" value="YVTN repeat-like/Quinoprotein amine dehydrogenase"/>
    <property type="match status" value="1"/>
</dbReference>
<organism evidence="4 5">
    <name type="scientific">Streptomyces triticiradicis</name>
    <dbReference type="NCBI Taxonomy" id="2651189"/>
    <lineage>
        <taxon>Bacteria</taxon>
        <taxon>Bacillati</taxon>
        <taxon>Actinomycetota</taxon>
        <taxon>Actinomycetes</taxon>
        <taxon>Kitasatosporales</taxon>
        <taxon>Streptomycetaceae</taxon>
        <taxon>Streptomyces</taxon>
    </lineage>
</organism>
<keyword evidence="2" id="KW-0472">Membrane</keyword>
<feature type="region of interest" description="Disordered" evidence="1">
    <location>
        <begin position="262"/>
        <end position="303"/>
    </location>
</feature>
<feature type="compositionally biased region" description="Basic and acidic residues" evidence="1">
    <location>
        <begin position="281"/>
        <end position="298"/>
    </location>
</feature>
<dbReference type="InterPro" id="IPR002372">
    <property type="entry name" value="PQQ_rpt_dom"/>
</dbReference>
<dbReference type="SUPFAM" id="SSF50998">
    <property type="entry name" value="Quinoprotein alcohol dehydrogenase-like"/>
    <property type="match status" value="1"/>
</dbReference>
<reference evidence="4 5" key="1">
    <citation type="submission" date="2019-09" db="EMBL/GenBank/DDBJ databases">
        <title>Isolation and identification of active actinomycetes.</title>
        <authorList>
            <person name="Yu Z."/>
            <person name="Han C."/>
            <person name="Yu B."/>
        </authorList>
    </citation>
    <scope>NUCLEOTIDE SEQUENCE [LARGE SCALE GENOMIC DNA]</scope>
    <source>
        <strain evidence="4 5">NEAU-H2</strain>
    </source>
</reference>